<accession>A0A6J4MI69</accession>
<protein>
    <submittedName>
        <fullName evidence="1">Uncharacterized protein</fullName>
    </submittedName>
</protein>
<dbReference type="AlphaFoldDB" id="A0A6J4MI69"/>
<sequence length="56" mass="6206">MDSVARVGDQYVRRSARSTSRRSVSPLLVSDVWDRHDVLDSGTTARTLRLVPAPPV</sequence>
<gene>
    <name evidence="1" type="ORF">AVDCRST_MAG36-2561</name>
</gene>
<organism evidence="1">
    <name type="scientific">uncultured Nocardioidaceae bacterium</name>
    <dbReference type="NCBI Taxonomy" id="253824"/>
    <lineage>
        <taxon>Bacteria</taxon>
        <taxon>Bacillati</taxon>
        <taxon>Actinomycetota</taxon>
        <taxon>Actinomycetes</taxon>
        <taxon>Propionibacteriales</taxon>
        <taxon>Nocardioidaceae</taxon>
        <taxon>environmental samples</taxon>
    </lineage>
</organism>
<name>A0A6J4MI69_9ACTN</name>
<reference evidence="1" key="1">
    <citation type="submission" date="2020-02" db="EMBL/GenBank/DDBJ databases">
        <authorList>
            <person name="Meier V. D."/>
        </authorList>
    </citation>
    <scope>NUCLEOTIDE SEQUENCE</scope>
    <source>
        <strain evidence="1">AVDCRST_MAG36</strain>
    </source>
</reference>
<evidence type="ECO:0000313" key="1">
    <source>
        <dbReference type="EMBL" id="CAA9359984.1"/>
    </source>
</evidence>
<proteinExistence type="predicted"/>
<dbReference type="EMBL" id="CADCUH010000167">
    <property type="protein sequence ID" value="CAA9359984.1"/>
    <property type="molecule type" value="Genomic_DNA"/>
</dbReference>